<feature type="signal peptide" evidence="1">
    <location>
        <begin position="1"/>
        <end position="25"/>
    </location>
</feature>
<dbReference type="EMBL" id="BNDY01000021">
    <property type="protein sequence ID" value="GHI43582.1"/>
    <property type="molecule type" value="Genomic_DNA"/>
</dbReference>
<sequence>MSRMVRALSTTAVVAAALCALSAPGDVTWETHPAKSSATTAMDVTWEIAPKVAAIGTDVTWESAPKGAVA</sequence>
<dbReference type="Proteomes" id="UP001050808">
    <property type="component" value="Unassembled WGS sequence"/>
</dbReference>
<gene>
    <name evidence="2" type="ORF">Sviol_79900</name>
</gene>
<comment type="caution">
    <text evidence="2">The sequence shown here is derived from an EMBL/GenBank/DDBJ whole genome shotgun (WGS) entry which is preliminary data.</text>
</comment>
<evidence type="ECO:0000313" key="3">
    <source>
        <dbReference type="Proteomes" id="UP001050808"/>
    </source>
</evidence>
<reference evidence="2" key="1">
    <citation type="submission" date="2024-05" db="EMBL/GenBank/DDBJ databases">
        <title>Whole genome shotgun sequence of Streptomyces violascens NBRC 12920.</title>
        <authorList>
            <person name="Komaki H."/>
            <person name="Tamura T."/>
        </authorList>
    </citation>
    <scope>NUCLEOTIDE SEQUENCE</scope>
    <source>
        <strain evidence="2">NBRC 12920</strain>
    </source>
</reference>
<keyword evidence="1" id="KW-0732">Signal</keyword>
<name>A0ABQ3R219_9ACTN</name>
<protein>
    <submittedName>
        <fullName evidence="2">Uncharacterized protein</fullName>
    </submittedName>
</protein>
<accession>A0ABQ3R219</accession>
<feature type="chain" id="PRO_5045356992" evidence="1">
    <location>
        <begin position="26"/>
        <end position="70"/>
    </location>
</feature>
<organism evidence="2 3">
    <name type="scientific">Streptomyces violascens</name>
    <dbReference type="NCBI Taxonomy" id="67381"/>
    <lineage>
        <taxon>Bacteria</taxon>
        <taxon>Bacillati</taxon>
        <taxon>Actinomycetota</taxon>
        <taxon>Actinomycetes</taxon>
        <taxon>Kitasatosporales</taxon>
        <taxon>Streptomycetaceae</taxon>
        <taxon>Streptomyces</taxon>
    </lineage>
</organism>
<keyword evidence="3" id="KW-1185">Reference proteome</keyword>
<evidence type="ECO:0000313" key="2">
    <source>
        <dbReference type="EMBL" id="GHI43582.1"/>
    </source>
</evidence>
<proteinExistence type="predicted"/>
<evidence type="ECO:0000256" key="1">
    <source>
        <dbReference type="SAM" id="SignalP"/>
    </source>
</evidence>